<dbReference type="PANTHER" id="PTHR33445:SF2">
    <property type="entry name" value="ATP SYNTHASE SUBUNIT B', CHLOROPLASTIC"/>
    <property type="match status" value="1"/>
</dbReference>
<comment type="subcellular location">
    <subcellularLocation>
        <location evidence="13">Cell membrane</location>
        <topology evidence="13">Single-pass membrane protein</topology>
    </subcellularLocation>
    <subcellularLocation>
        <location evidence="12">Endomembrane system</location>
        <topology evidence="12">Single-pass membrane protein</topology>
    </subcellularLocation>
</comment>
<reference evidence="16 17" key="1">
    <citation type="submission" date="2021-07" db="EMBL/GenBank/DDBJ databases">
        <title>Novel Helicobacter sp. Isolated from a cat.</title>
        <authorList>
            <person name="Rimbara E."/>
            <person name="Suzuki M."/>
        </authorList>
    </citation>
    <scope>NUCLEOTIDE SEQUENCE [LARGE SCALE GENOMIC DNA]</scope>
    <source>
        <strain evidence="17">NHP19-012</strain>
    </source>
</reference>
<keyword evidence="8 13" id="KW-0472">Membrane</keyword>
<dbReference type="EMBL" id="AP024819">
    <property type="protein sequence ID" value="BCZ18628.1"/>
    <property type="molecule type" value="Genomic_DNA"/>
</dbReference>
<evidence type="ECO:0000256" key="8">
    <source>
        <dbReference type="ARBA" id="ARBA00023136"/>
    </source>
</evidence>
<organism evidence="16 17">
    <name type="scientific">Helicobacter gastrofelis</name>
    <dbReference type="NCBI Taxonomy" id="2849642"/>
    <lineage>
        <taxon>Bacteria</taxon>
        <taxon>Pseudomonadati</taxon>
        <taxon>Campylobacterota</taxon>
        <taxon>Epsilonproteobacteria</taxon>
        <taxon>Campylobacterales</taxon>
        <taxon>Helicobacteraceae</taxon>
        <taxon>Helicobacter</taxon>
    </lineage>
</organism>
<dbReference type="HAMAP" id="MF_01398">
    <property type="entry name" value="ATP_synth_b_bprime"/>
    <property type="match status" value="1"/>
</dbReference>
<keyword evidence="4 13" id="KW-0812">Transmembrane</keyword>
<name>A0ABM7SD46_9HELI</name>
<sequence>MTLLQRVLLGVLVFGSVAGATPLGHTDIVMRILNFLLFMGILWYLTGNTFKNILAARCARISKNLEQLQEERQAAKEQKEQALKALEEAKQQATQILSNAKQEAYLLTQKFDQQSKVTIEKLIKNHQAMQEKENERMQAEAIAEVLNELFEGAKAEFDAPTYMHLIHNKVAPC</sequence>
<evidence type="ECO:0000256" key="2">
    <source>
        <dbReference type="ARBA" id="ARBA00022448"/>
    </source>
</evidence>
<keyword evidence="5 13" id="KW-0375">Hydrogen ion transport</keyword>
<evidence type="ECO:0000256" key="5">
    <source>
        <dbReference type="ARBA" id="ARBA00022781"/>
    </source>
</evidence>
<evidence type="ECO:0000256" key="12">
    <source>
        <dbReference type="ARBA" id="ARBA00037847"/>
    </source>
</evidence>
<keyword evidence="2 13" id="KW-0813">Transport</keyword>
<keyword evidence="13" id="KW-1003">Cell membrane</keyword>
<comment type="subunit">
    <text evidence="13">F-type ATPases have 2 components, F(1) - the catalytic core - and F(0) - the membrane proton channel. F(1) has five subunits: alpha(3), beta(3), gamma(1), delta(1), epsilon(1). F(0) has three main subunits: a(1), b(2) and c(10-14). The alpha and beta chains form an alternating ring which encloses part of the gamma chain. F(1) is attached to F(0) by a central stalk formed by the gamma and epsilon chains, while a peripheral stalk is formed by the delta and b chains.</text>
</comment>
<evidence type="ECO:0000256" key="9">
    <source>
        <dbReference type="ARBA" id="ARBA00023310"/>
    </source>
</evidence>
<proteinExistence type="inferred from homology"/>
<keyword evidence="15" id="KW-0175">Coiled coil</keyword>
<feature type="coiled-coil region" evidence="15">
    <location>
        <begin position="51"/>
        <end position="103"/>
    </location>
</feature>
<evidence type="ECO:0000256" key="6">
    <source>
        <dbReference type="ARBA" id="ARBA00022989"/>
    </source>
</evidence>
<evidence type="ECO:0000256" key="13">
    <source>
        <dbReference type="HAMAP-Rule" id="MF_01398"/>
    </source>
</evidence>
<evidence type="ECO:0000256" key="10">
    <source>
        <dbReference type="ARBA" id="ARBA00025198"/>
    </source>
</evidence>
<dbReference type="CDD" id="cd06503">
    <property type="entry name" value="ATP-synt_Fo_b"/>
    <property type="match status" value="1"/>
</dbReference>
<gene>
    <name evidence="16" type="primary">atpF_1</name>
    <name evidence="13" type="synonym">atpF</name>
    <name evidence="16" type="ORF">NHP190012_02700</name>
</gene>
<dbReference type="InterPro" id="IPR002146">
    <property type="entry name" value="ATP_synth_b/b'su_bac/chlpt"/>
</dbReference>
<evidence type="ECO:0000256" key="14">
    <source>
        <dbReference type="RuleBase" id="RU003848"/>
    </source>
</evidence>
<comment type="function">
    <text evidence="11">Component of the F(0) channel, it forms part of the peripheral stalk, linking F(1) to F(0). The b'-subunit is a diverged and duplicated form of b found in plants and photosynthetic bacteria.</text>
</comment>
<evidence type="ECO:0000313" key="17">
    <source>
        <dbReference type="Proteomes" id="UP000826146"/>
    </source>
</evidence>
<keyword evidence="6 13" id="KW-1133">Transmembrane helix</keyword>
<keyword evidence="7 13" id="KW-0406">Ion transport</keyword>
<dbReference type="InterPro" id="IPR050059">
    <property type="entry name" value="ATP_synthase_B_chain"/>
</dbReference>
<evidence type="ECO:0000256" key="1">
    <source>
        <dbReference type="ARBA" id="ARBA00005513"/>
    </source>
</evidence>
<feature type="transmembrane region" description="Helical" evidence="13">
    <location>
        <begin position="28"/>
        <end position="45"/>
    </location>
</feature>
<comment type="similarity">
    <text evidence="1 13 14">Belongs to the ATPase B chain family.</text>
</comment>
<comment type="function">
    <text evidence="10 13">F(1)F(0) ATP synthase produces ATP from ADP in the presence of a proton or sodium gradient. F-type ATPases consist of two structural domains, F(1) containing the extramembraneous catalytic core and F(0) containing the membrane proton channel, linked together by a central stalk and a peripheral stalk. During catalysis, ATP synthesis in the catalytic domain of F(1) is coupled via a rotary mechanism of the central stalk subunits to proton translocation.</text>
</comment>
<evidence type="ECO:0000313" key="16">
    <source>
        <dbReference type="EMBL" id="BCZ18628.1"/>
    </source>
</evidence>
<evidence type="ECO:0000256" key="7">
    <source>
        <dbReference type="ARBA" id="ARBA00023065"/>
    </source>
</evidence>
<evidence type="ECO:0000256" key="11">
    <source>
        <dbReference type="ARBA" id="ARBA00025614"/>
    </source>
</evidence>
<dbReference type="PANTHER" id="PTHR33445">
    <property type="entry name" value="ATP SYNTHASE SUBUNIT B', CHLOROPLASTIC"/>
    <property type="match status" value="1"/>
</dbReference>
<evidence type="ECO:0000256" key="3">
    <source>
        <dbReference type="ARBA" id="ARBA00022547"/>
    </source>
</evidence>
<protein>
    <recommendedName>
        <fullName evidence="13">ATP synthase subunit b</fullName>
    </recommendedName>
    <alternativeName>
        <fullName evidence="13">ATP synthase F(0) sector subunit b</fullName>
    </alternativeName>
    <alternativeName>
        <fullName evidence="13">ATPase subunit I</fullName>
    </alternativeName>
    <alternativeName>
        <fullName evidence="13">F-type ATPase subunit b</fullName>
        <shortName evidence="13">F-ATPase subunit b</shortName>
    </alternativeName>
</protein>
<evidence type="ECO:0000256" key="4">
    <source>
        <dbReference type="ARBA" id="ARBA00022692"/>
    </source>
</evidence>
<accession>A0ABM7SD46</accession>
<keyword evidence="9 13" id="KW-0066">ATP synthesis</keyword>
<dbReference type="Pfam" id="PF00430">
    <property type="entry name" value="ATP-synt_B"/>
    <property type="match status" value="1"/>
</dbReference>
<keyword evidence="3 13" id="KW-0138">CF(0)</keyword>
<keyword evidence="17" id="KW-1185">Reference proteome</keyword>
<evidence type="ECO:0000256" key="15">
    <source>
        <dbReference type="SAM" id="Coils"/>
    </source>
</evidence>
<dbReference type="Proteomes" id="UP000826146">
    <property type="component" value="Chromosome"/>
</dbReference>